<evidence type="ECO:0000313" key="2">
    <source>
        <dbReference type="EMBL" id="CAL8093341.1"/>
    </source>
</evidence>
<name>A0ABP1Q909_9HEXA</name>
<dbReference type="SUPFAM" id="SSF56112">
    <property type="entry name" value="Protein kinase-like (PK-like)"/>
    <property type="match status" value="1"/>
</dbReference>
<feature type="domain" description="CHK kinase-like" evidence="1">
    <location>
        <begin position="135"/>
        <end position="335"/>
    </location>
</feature>
<dbReference type="Pfam" id="PF02958">
    <property type="entry name" value="EcKL"/>
    <property type="match status" value="1"/>
</dbReference>
<dbReference type="EMBL" id="CAXLJM020000026">
    <property type="protein sequence ID" value="CAL8093341.1"/>
    <property type="molecule type" value="Genomic_DNA"/>
</dbReference>
<dbReference type="Gene3D" id="3.90.1200.10">
    <property type="match status" value="1"/>
</dbReference>
<proteinExistence type="predicted"/>
<organism evidence="2 3">
    <name type="scientific">Orchesella dallaii</name>
    <dbReference type="NCBI Taxonomy" id="48710"/>
    <lineage>
        <taxon>Eukaryota</taxon>
        <taxon>Metazoa</taxon>
        <taxon>Ecdysozoa</taxon>
        <taxon>Arthropoda</taxon>
        <taxon>Hexapoda</taxon>
        <taxon>Collembola</taxon>
        <taxon>Entomobryomorpha</taxon>
        <taxon>Entomobryoidea</taxon>
        <taxon>Orchesellidae</taxon>
        <taxon>Orchesellinae</taxon>
        <taxon>Orchesella</taxon>
    </lineage>
</organism>
<dbReference type="PANTHER" id="PTHR11012:SF30">
    <property type="entry name" value="PROTEIN KINASE-LIKE DOMAIN-CONTAINING"/>
    <property type="match status" value="1"/>
</dbReference>
<dbReference type="Proteomes" id="UP001642540">
    <property type="component" value="Unassembled WGS sequence"/>
</dbReference>
<dbReference type="SMART" id="SM00587">
    <property type="entry name" value="CHK"/>
    <property type="match status" value="1"/>
</dbReference>
<accession>A0ABP1Q909</accession>
<dbReference type="InterPro" id="IPR004119">
    <property type="entry name" value="EcKL"/>
</dbReference>
<evidence type="ECO:0000313" key="3">
    <source>
        <dbReference type="Proteomes" id="UP001642540"/>
    </source>
</evidence>
<dbReference type="InterPro" id="IPR015897">
    <property type="entry name" value="CHK_kinase-like"/>
</dbReference>
<gene>
    <name evidence="2" type="ORF">ODALV1_LOCUS8478</name>
</gene>
<keyword evidence="3" id="KW-1185">Reference proteome</keyword>
<dbReference type="InterPro" id="IPR011009">
    <property type="entry name" value="Kinase-like_dom_sf"/>
</dbReference>
<dbReference type="PANTHER" id="PTHR11012">
    <property type="entry name" value="PROTEIN KINASE-LIKE DOMAIN-CONTAINING"/>
    <property type="match status" value="1"/>
</dbReference>
<comment type="caution">
    <text evidence="2">The sequence shown here is derived from an EMBL/GenBank/DDBJ whole genome shotgun (WGS) entry which is preliminary data.</text>
</comment>
<evidence type="ECO:0000259" key="1">
    <source>
        <dbReference type="SMART" id="SM00587"/>
    </source>
</evidence>
<protein>
    <recommendedName>
        <fullName evidence="1">CHK kinase-like domain-containing protein</fullName>
    </recommendedName>
</protein>
<reference evidence="2 3" key="1">
    <citation type="submission" date="2024-08" db="EMBL/GenBank/DDBJ databases">
        <authorList>
            <person name="Cucini C."/>
            <person name="Frati F."/>
        </authorList>
    </citation>
    <scope>NUCLEOTIDE SEQUENCE [LARGE SCALE GENOMIC DNA]</scope>
</reference>
<sequence length="439" mass="50370">MNIPTNVIDTVAQGHKRDARVVSFSVEDGTEPGDNFMSVMYRVRIDITTLELNDKRILEEEAETLHVMLKCLPCDPLCTAIVEDSNSFEKELGMYTRIFQAMIAFQESKGLMESEIFKGWPHLYAADDGNDFKFLAMQDLQFLGFKMMERSSMLDLLHTRAVLKGLASFHALSFAMFHGDYDLILSGYPFLKEMMFRPTLEVTTSQQSFVQMAFSSVSSILRDAGEVDAAEAWENLNEELNYFERMHNLVGSKVKNAVIGFGDCWKNNILFSYDSQGNLKESSVKFVDFQLARVCCRAIDVGYFLYTSVEIDILNENEEQILRFYHEEFKSFLRKLGFNPKQFGLTWKKFLKEYQDYRLYGVMLGLMLSPALYPDTNDLNGLNGRFDNTNENVICTKEEEVICTTDTAEMGKGLQHSVITERIRLIATKHLSLCEMQMI</sequence>